<feature type="region of interest" description="Disordered" evidence="1">
    <location>
        <begin position="23"/>
        <end position="90"/>
    </location>
</feature>
<protein>
    <submittedName>
        <fullName evidence="2">Uncharacterized protein</fullName>
    </submittedName>
</protein>
<evidence type="ECO:0000313" key="3">
    <source>
        <dbReference type="Proteomes" id="UP000036771"/>
    </source>
</evidence>
<feature type="compositionally biased region" description="Basic and acidic residues" evidence="1">
    <location>
        <begin position="34"/>
        <end position="51"/>
    </location>
</feature>
<comment type="caution">
    <text evidence="2">The sequence shown here is derived from an EMBL/GenBank/DDBJ whole genome shotgun (WGS) entry which is preliminary data.</text>
</comment>
<feature type="compositionally biased region" description="Pro residues" evidence="1">
    <location>
        <begin position="72"/>
        <end position="82"/>
    </location>
</feature>
<evidence type="ECO:0000256" key="1">
    <source>
        <dbReference type="SAM" id="MobiDB-lite"/>
    </source>
</evidence>
<feature type="compositionally biased region" description="Low complexity" evidence="1">
    <location>
        <begin position="23"/>
        <end position="33"/>
    </location>
</feature>
<feature type="compositionally biased region" description="Polar residues" evidence="1">
    <location>
        <begin position="52"/>
        <end position="62"/>
    </location>
</feature>
<dbReference type="Proteomes" id="UP000036771">
    <property type="component" value="Unassembled WGS sequence"/>
</dbReference>
<organism evidence="2 3">
    <name type="scientific">Caedimonas varicaedens</name>
    <dbReference type="NCBI Taxonomy" id="1629334"/>
    <lineage>
        <taxon>Bacteria</taxon>
        <taxon>Pseudomonadati</taxon>
        <taxon>Pseudomonadota</taxon>
        <taxon>Alphaproteobacteria</taxon>
        <taxon>Holosporales</taxon>
        <taxon>Caedimonadaceae</taxon>
        <taxon>Caedimonas</taxon>
    </lineage>
</organism>
<gene>
    <name evidence="2" type="ORF">Cva_01260</name>
</gene>
<accession>A0A0K8MDJ8</accession>
<reference evidence="2 3" key="1">
    <citation type="submission" date="2015-03" db="EMBL/GenBank/DDBJ databases">
        <title>Caedibacter varicaedens, whole genome shotgun sequence.</title>
        <authorList>
            <person name="Suzuki H."/>
            <person name="Dapper A.L."/>
            <person name="Gibson A.K."/>
            <person name="Jackson C."/>
            <person name="Lee H."/>
            <person name="Pejaver V.R."/>
            <person name="Doak T."/>
            <person name="Lynch M."/>
        </authorList>
    </citation>
    <scope>NUCLEOTIDE SEQUENCE [LARGE SCALE GENOMIC DNA]</scope>
</reference>
<dbReference type="EMBL" id="BBVC01000071">
    <property type="protein sequence ID" value="GAO98596.1"/>
    <property type="molecule type" value="Genomic_DNA"/>
</dbReference>
<name>A0A0K8MDJ8_9PROT</name>
<dbReference type="AlphaFoldDB" id="A0A0K8MDJ8"/>
<evidence type="ECO:0000313" key="2">
    <source>
        <dbReference type="EMBL" id="GAO98596.1"/>
    </source>
</evidence>
<dbReference type="STRING" id="1629334.Cva_01260"/>
<sequence length="90" mass="9890">MLRSGLFVNFSGILITVVISSASYSSDPFPRPSDSFHNEPDFLRDNRDHNDSSTLAPFQNNLSSPPSSTSPAPQPPSPPPVPQRRIQNQK</sequence>
<keyword evidence="3" id="KW-1185">Reference proteome</keyword>
<proteinExistence type="predicted"/>